<name>A0A164LY69_9CRUS</name>
<reference evidence="1 2" key="1">
    <citation type="submission" date="2016-03" db="EMBL/GenBank/DDBJ databases">
        <title>EvidentialGene: Evidence-directed Construction of Genes on Genomes.</title>
        <authorList>
            <person name="Gilbert D.G."/>
            <person name="Choi J.-H."/>
            <person name="Mockaitis K."/>
            <person name="Colbourne J."/>
            <person name="Pfrender M."/>
        </authorList>
    </citation>
    <scope>NUCLEOTIDE SEQUENCE [LARGE SCALE GENOMIC DNA]</scope>
    <source>
        <strain evidence="1 2">Xinb3</strain>
        <tissue evidence="1">Complete organism</tissue>
    </source>
</reference>
<protein>
    <submittedName>
        <fullName evidence="1">Uncharacterized protein</fullName>
    </submittedName>
</protein>
<evidence type="ECO:0000313" key="2">
    <source>
        <dbReference type="Proteomes" id="UP000076858"/>
    </source>
</evidence>
<dbReference type="Proteomes" id="UP000076858">
    <property type="component" value="Unassembled WGS sequence"/>
</dbReference>
<comment type="caution">
    <text evidence="1">The sequence shown here is derived from an EMBL/GenBank/DDBJ whole genome shotgun (WGS) entry which is preliminary data.</text>
</comment>
<gene>
    <name evidence="1" type="ORF">APZ42_032895</name>
</gene>
<accession>A0A164LY69</accession>
<sequence>MRLENEFFVTFSAVPPFASDDTSGSGIPLCTTTRIPTVLIMVSHETLVSTLIGR</sequence>
<proteinExistence type="predicted"/>
<organism evidence="1 2">
    <name type="scientific">Daphnia magna</name>
    <dbReference type="NCBI Taxonomy" id="35525"/>
    <lineage>
        <taxon>Eukaryota</taxon>
        <taxon>Metazoa</taxon>
        <taxon>Ecdysozoa</taxon>
        <taxon>Arthropoda</taxon>
        <taxon>Crustacea</taxon>
        <taxon>Branchiopoda</taxon>
        <taxon>Diplostraca</taxon>
        <taxon>Cladocera</taxon>
        <taxon>Anomopoda</taxon>
        <taxon>Daphniidae</taxon>
        <taxon>Daphnia</taxon>
    </lineage>
</organism>
<evidence type="ECO:0000313" key="1">
    <source>
        <dbReference type="EMBL" id="KZS04542.1"/>
    </source>
</evidence>
<keyword evidence="2" id="KW-1185">Reference proteome</keyword>
<dbReference type="EMBL" id="LRGB01003123">
    <property type="protein sequence ID" value="KZS04542.1"/>
    <property type="molecule type" value="Genomic_DNA"/>
</dbReference>
<dbReference type="AlphaFoldDB" id="A0A164LY69"/>